<name>A0ACC2P7Y0_9HYME</name>
<comment type="caution">
    <text evidence="1">The sequence shown here is derived from an EMBL/GenBank/DDBJ whole genome shotgun (WGS) entry which is preliminary data.</text>
</comment>
<sequence length="609" mass="67879">MNSTGSANEATSLGNQMTGSEPAAAEQQQQVAPGVSNSVVVGAEDWNEFCDRHARAAANDFAKAFSTYVNLDLTEAARASLSYRDFLRKFVETFCDHFEAEYLKRSARSPSTNDASIRLSAISDRDGNSSNQNHRTPSHEELSDYSEQDGEVISPKPSHKPFFRRLSFKGLRKGKAFFQKQQSNESESNTESRKADKHSKAKLSKIVVECRKDGTVNAMVVENADVTHKFEKCRLALVKASAGYILEFYSSSKTKPRHGIFCSSIIEARETTALEMPDHENTFVLKTTEKEFIIEAKDTNDMRSWLATIKYCMRNAYAPTLSLGGSTNDSIIVDSMMHGSTSMTIEGDRVRANSASKSTRSTLDHVDGQGDPPELPPRLRARSNSNLELCSSQQEIEQIAGTEGEIDLSSSLREYPWFHGTLPRSDAAQLVLHNAAEGHGTFLVRQSETRKGEYVLTFNFQGKAKHLRMTLNDQGHCRVQHLSFPAIYDMLDHFRQNPIPLESGGTADVKLTEYVVVNQVTRSPPVAPTPSAHSPQQPTPQQQQQQQQQPQQQPERRPAVAPEPREVQTFSGSIRIRAESLERLEQQQQQENGEQASTSRAVQNAYSFL</sequence>
<dbReference type="EMBL" id="CM056742">
    <property type="protein sequence ID" value="KAJ8679081.1"/>
    <property type="molecule type" value="Genomic_DNA"/>
</dbReference>
<gene>
    <name evidence="1" type="ORF">QAD02_014868</name>
</gene>
<accession>A0ACC2P7Y0</accession>
<reference evidence="1" key="1">
    <citation type="submission" date="2023-04" db="EMBL/GenBank/DDBJ databases">
        <title>A chromosome-level genome assembly of the parasitoid wasp Eretmocerus hayati.</title>
        <authorList>
            <person name="Zhong Y."/>
            <person name="Liu S."/>
            <person name="Liu Y."/>
        </authorList>
    </citation>
    <scope>NUCLEOTIDE SEQUENCE</scope>
    <source>
        <strain evidence="1">ZJU_SS_LIU_2023</strain>
    </source>
</reference>
<organism evidence="1 2">
    <name type="scientific">Eretmocerus hayati</name>
    <dbReference type="NCBI Taxonomy" id="131215"/>
    <lineage>
        <taxon>Eukaryota</taxon>
        <taxon>Metazoa</taxon>
        <taxon>Ecdysozoa</taxon>
        <taxon>Arthropoda</taxon>
        <taxon>Hexapoda</taxon>
        <taxon>Insecta</taxon>
        <taxon>Pterygota</taxon>
        <taxon>Neoptera</taxon>
        <taxon>Endopterygota</taxon>
        <taxon>Hymenoptera</taxon>
        <taxon>Apocrita</taxon>
        <taxon>Proctotrupomorpha</taxon>
        <taxon>Chalcidoidea</taxon>
        <taxon>Aphelinidae</taxon>
        <taxon>Aphelininae</taxon>
        <taxon>Eretmocerus</taxon>
    </lineage>
</organism>
<dbReference type="Proteomes" id="UP001239111">
    <property type="component" value="Chromosome 2"/>
</dbReference>
<protein>
    <submittedName>
        <fullName evidence="1">Uncharacterized protein</fullName>
    </submittedName>
</protein>
<evidence type="ECO:0000313" key="1">
    <source>
        <dbReference type="EMBL" id="KAJ8679081.1"/>
    </source>
</evidence>
<evidence type="ECO:0000313" key="2">
    <source>
        <dbReference type="Proteomes" id="UP001239111"/>
    </source>
</evidence>
<keyword evidence="2" id="KW-1185">Reference proteome</keyword>
<proteinExistence type="predicted"/>